<keyword evidence="2" id="KW-1185">Reference proteome</keyword>
<dbReference type="Proteomes" id="UP001055439">
    <property type="component" value="Chromosome 8"/>
</dbReference>
<accession>A0A9E7HYD5</accession>
<evidence type="ECO:0000313" key="1">
    <source>
        <dbReference type="EMBL" id="URE39283.1"/>
    </source>
</evidence>
<dbReference type="OrthoDB" id="1929682at2759"/>
<proteinExistence type="predicted"/>
<dbReference type="AlphaFoldDB" id="A0A9E7HYD5"/>
<dbReference type="EMBL" id="CP097510">
    <property type="protein sequence ID" value="URE39283.1"/>
    <property type="molecule type" value="Genomic_DNA"/>
</dbReference>
<organism evidence="1 2">
    <name type="scientific">Musa troglodytarum</name>
    <name type="common">fe'i banana</name>
    <dbReference type="NCBI Taxonomy" id="320322"/>
    <lineage>
        <taxon>Eukaryota</taxon>
        <taxon>Viridiplantae</taxon>
        <taxon>Streptophyta</taxon>
        <taxon>Embryophyta</taxon>
        <taxon>Tracheophyta</taxon>
        <taxon>Spermatophyta</taxon>
        <taxon>Magnoliopsida</taxon>
        <taxon>Liliopsida</taxon>
        <taxon>Zingiberales</taxon>
        <taxon>Musaceae</taxon>
        <taxon>Musa</taxon>
    </lineage>
</organism>
<evidence type="ECO:0000313" key="2">
    <source>
        <dbReference type="Proteomes" id="UP001055439"/>
    </source>
</evidence>
<name>A0A9E7HYD5_9LILI</name>
<reference evidence="1" key="1">
    <citation type="submission" date="2022-05" db="EMBL/GenBank/DDBJ databases">
        <title>The Musa troglodytarum L. genome provides insights into the mechanism of non-climacteric behaviour and enrichment of carotenoids.</title>
        <authorList>
            <person name="Wang J."/>
        </authorList>
    </citation>
    <scope>NUCLEOTIDE SEQUENCE</scope>
    <source>
        <tissue evidence="1">Leaf</tissue>
    </source>
</reference>
<sequence>MMSKNLLCATPVGMVNVHNSFSALSDYMVNVVVQWKKTLSSALVMHFDVSELMTHFTPDVCLMIKSHGLCLDRSRNMRAANESLGGMLLWN</sequence>
<protein>
    <submittedName>
        <fullName evidence="1">Uncharacterized protein</fullName>
    </submittedName>
</protein>
<gene>
    <name evidence="1" type="ORF">MUK42_17529</name>
</gene>